<feature type="domain" description="F-box" evidence="2">
    <location>
        <begin position="92"/>
        <end position="138"/>
    </location>
</feature>
<comment type="caution">
    <text evidence="3">The sequence shown here is derived from an EMBL/GenBank/DDBJ whole genome shotgun (WGS) entry which is preliminary data.</text>
</comment>
<organism evidence="3 4">
    <name type="scientific">Apiospora marii</name>
    <dbReference type="NCBI Taxonomy" id="335849"/>
    <lineage>
        <taxon>Eukaryota</taxon>
        <taxon>Fungi</taxon>
        <taxon>Dikarya</taxon>
        <taxon>Ascomycota</taxon>
        <taxon>Pezizomycotina</taxon>
        <taxon>Sordariomycetes</taxon>
        <taxon>Xylariomycetidae</taxon>
        <taxon>Amphisphaeriales</taxon>
        <taxon>Apiosporaceae</taxon>
        <taxon>Apiospora</taxon>
    </lineage>
</organism>
<evidence type="ECO:0000313" key="3">
    <source>
        <dbReference type="EMBL" id="KAK8036523.1"/>
    </source>
</evidence>
<name>A0ABR1SQA9_9PEZI</name>
<sequence>MQSYRYPSRVRRHPGLGGLSQDDAYYSRAPNALTHRAAMYQARLYAAATRSSLEISSSSSSSTASSHITTSTTSVDGNGPQDTTMTMAAAGLGDLDYLPTEVLMIVLEHCTLRALLRLLRVNRTANTMVRCLRDFDSVADTIKGNKARARGPYPEIWAKLVRINTFHGMRQLMLCKTCDKCGDGKAKLRVAKVKILCEKCDSPMSRRL</sequence>
<evidence type="ECO:0000259" key="2">
    <source>
        <dbReference type="PROSITE" id="PS50181"/>
    </source>
</evidence>
<protein>
    <recommendedName>
        <fullName evidence="2">F-box domain-containing protein</fullName>
    </recommendedName>
</protein>
<gene>
    <name evidence="3" type="ORF">PG991_001660</name>
</gene>
<feature type="region of interest" description="Disordered" evidence="1">
    <location>
        <begin position="56"/>
        <end position="82"/>
    </location>
</feature>
<proteinExistence type="predicted"/>
<reference evidence="3 4" key="1">
    <citation type="submission" date="2023-01" db="EMBL/GenBank/DDBJ databases">
        <title>Analysis of 21 Apiospora genomes using comparative genomics revels a genus with tremendous synthesis potential of carbohydrate active enzymes and secondary metabolites.</title>
        <authorList>
            <person name="Sorensen T."/>
        </authorList>
    </citation>
    <scope>NUCLEOTIDE SEQUENCE [LARGE SCALE GENOMIC DNA]</scope>
    <source>
        <strain evidence="3 4">CBS 20057</strain>
    </source>
</reference>
<dbReference type="Proteomes" id="UP001396898">
    <property type="component" value="Unassembled WGS sequence"/>
</dbReference>
<dbReference type="SUPFAM" id="SSF81383">
    <property type="entry name" value="F-box domain"/>
    <property type="match status" value="1"/>
</dbReference>
<feature type="compositionally biased region" description="Low complexity" evidence="1">
    <location>
        <begin position="56"/>
        <end position="74"/>
    </location>
</feature>
<evidence type="ECO:0000313" key="4">
    <source>
        <dbReference type="Proteomes" id="UP001396898"/>
    </source>
</evidence>
<accession>A0ABR1SQA9</accession>
<feature type="region of interest" description="Disordered" evidence="1">
    <location>
        <begin position="1"/>
        <end position="21"/>
    </location>
</feature>
<dbReference type="InterPro" id="IPR001810">
    <property type="entry name" value="F-box_dom"/>
</dbReference>
<dbReference type="EMBL" id="JAQQWI010000004">
    <property type="protein sequence ID" value="KAK8036523.1"/>
    <property type="molecule type" value="Genomic_DNA"/>
</dbReference>
<dbReference type="PROSITE" id="PS50181">
    <property type="entry name" value="FBOX"/>
    <property type="match status" value="1"/>
</dbReference>
<keyword evidence="4" id="KW-1185">Reference proteome</keyword>
<evidence type="ECO:0000256" key="1">
    <source>
        <dbReference type="SAM" id="MobiDB-lite"/>
    </source>
</evidence>
<dbReference type="InterPro" id="IPR036047">
    <property type="entry name" value="F-box-like_dom_sf"/>
</dbReference>